<evidence type="ECO:0000256" key="1">
    <source>
        <dbReference type="ARBA" id="ARBA00000428"/>
    </source>
</evidence>
<feature type="binding site" evidence="11">
    <location>
        <position position="85"/>
    </location>
    <ligand>
        <name>Ni(2+)</name>
        <dbReference type="ChEBI" id="CHEBI:49786"/>
        <note>for nickel-dependent acireductone dioxygenase activity</note>
    </ligand>
</feature>
<evidence type="ECO:0000256" key="6">
    <source>
        <dbReference type="ARBA" id="ARBA00022964"/>
    </source>
</evidence>
<keyword evidence="13" id="KW-1185">Reference proteome</keyword>
<feature type="binding site" evidence="11">
    <location>
        <position position="128"/>
    </location>
    <ligand>
        <name>Ni(2+)</name>
        <dbReference type="ChEBI" id="CHEBI:49786"/>
        <note>for nickel-dependent acireductone dioxygenase activity</note>
    </ligand>
</feature>
<evidence type="ECO:0000256" key="4">
    <source>
        <dbReference type="ARBA" id="ARBA00022605"/>
    </source>
</evidence>
<dbReference type="SUPFAM" id="SSF51182">
    <property type="entry name" value="RmlC-like cupins"/>
    <property type="match status" value="1"/>
</dbReference>
<comment type="cofactor">
    <cofactor evidence="11">
        <name>Fe(2+)</name>
        <dbReference type="ChEBI" id="CHEBI:29033"/>
    </cofactor>
    <cofactor evidence="11">
        <name>Ni(2+)</name>
        <dbReference type="ChEBI" id="CHEBI:49786"/>
    </cofactor>
    <text evidence="11">Binds either 1 Fe or Ni cation per monomer. Iron-binding promotes an acireductone dioxygenase reaction producing 2-keto-4-methylthiobutyrate, while nickel-binding promotes an acireductone dioxygenase reaction producing 3-(methylsulfanyl)propanoate.</text>
</comment>
<feature type="binding site" evidence="11">
    <location>
        <position position="85"/>
    </location>
    <ligand>
        <name>Fe(2+)</name>
        <dbReference type="ChEBI" id="CHEBI:29033"/>
        <note>for iron-dependent acireductone dioxygenase activity</note>
    </ligand>
</feature>
<comment type="catalytic activity">
    <reaction evidence="1 11">
        <text>1,2-dihydroxy-5-(methylsulfanyl)pent-1-en-3-one + O2 = 4-methylsulfanyl-2-oxobutanoate + formate + 2 H(+)</text>
        <dbReference type="Rhea" id="RHEA:24504"/>
        <dbReference type="ChEBI" id="CHEBI:15378"/>
        <dbReference type="ChEBI" id="CHEBI:15379"/>
        <dbReference type="ChEBI" id="CHEBI:15740"/>
        <dbReference type="ChEBI" id="CHEBI:16723"/>
        <dbReference type="ChEBI" id="CHEBI:49252"/>
        <dbReference type="EC" id="1.13.11.54"/>
    </reaction>
</comment>
<keyword evidence="3 11" id="KW-0533">Nickel</keyword>
<dbReference type="FunFam" id="2.60.120.10:FF:000079">
    <property type="entry name" value="1,2-dihydroxy-3-keto-5-methylthiopentene dioxygenase"/>
    <property type="match status" value="1"/>
</dbReference>
<dbReference type="InterPro" id="IPR027496">
    <property type="entry name" value="ARD_euk"/>
</dbReference>
<proteinExistence type="inferred from homology"/>
<keyword evidence="2 11" id="KW-0963">Cytoplasm</keyword>
<dbReference type="GO" id="GO:0005737">
    <property type="term" value="C:cytoplasm"/>
    <property type="evidence" value="ECO:0007669"/>
    <property type="project" value="UniProtKB-SubCell"/>
</dbReference>
<dbReference type="EMBL" id="NDIQ01000021">
    <property type="protein sequence ID" value="PRT55517.1"/>
    <property type="molecule type" value="Genomic_DNA"/>
</dbReference>
<evidence type="ECO:0000256" key="10">
    <source>
        <dbReference type="ARBA" id="ARBA00023242"/>
    </source>
</evidence>
<evidence type="ECO:0000256" key="5">
    <source>
        <dbReference type="ARBA" id="ARBA00022723"/>
    </source>
</evidence>
<dbReference type="STRING" id="45607.A0A2T0FKL9"/>
<keyword evidence="4 11" id="KW-0028">Amino-acid biosynthesis</keyword>
<evidence type="ECO:0000256" key="2">
    <source>
        <dbReference type="ARBA" id="ARBA00022490"/>
    </source>
</evidence>
<dbReference type="InterPro" id="IPR004313">
    <property type="entry name" value="ARD"/>
</dbReference>
<dbReference type="HAMAP" id="MF_03154">
    <property type="entry name" value="Salvage_MtnD_euk"/>
    <property type="match status" value="1"/>
</dbReference>
<reference evidence="12 13" key="1">
    <citation type="submission" date="2017-04" db="EMBL/GenBank/DDBJ databases">
        <title>Genome sequencing of [Candida] sorbophila.</title>
        <authorList>
            <person name="Ahn J.O."/>
        </authorList>
    </citation>
    <scope>NUCLEOTIDE SEQUENCE [LARGE SCALE GENOMIC DNA]</scope>
    <source>
        <strain evidence="12 13">DS02</strain>
    </source>
</reference>
<feature type="binding site" evidence="11">
    <location>
        <position position="89"/>
    </location>
    <ligand>
        <name>Fe(2+)</name>
        <dbReference type="ChEBI" id="CHEBI:29033"/>
        <note>for iron-dependent acireductone dioxygenase activity</note>
    </ligand>
</feature>
<dbReference type="PANTHER" id="PTHR23418:SF0">
    <property type="entry name" value="ACIREDUCTONE DIOXYGENASE"/>
    <property type="match status" value="1"/>
</dbReference>
<dbReference type="GO" id="GO:0016151">
    <property type="term" value="F:nickel cation binding"/>
    <property type="evidence" value="ECO:0007669"/>
    <property type="project" value="UniProtKB-UniRule"/>
</dbReference>
<dbReference type="GO" id="GO:0005634">
    <property type="term" value="C:nucleus"/>
    <property type="evidence" value="ECO:0007669"/>
    <property type="project" value="UniProtKB-SubCell"/>
</dbReference>
<comment type="subcellular location">
    <subcellularLocation>
        <location evidence="11">Cytoplasm</location>
    </subcellularLocation>
    <subcellularLocation>
        <location evidence="11">Nucleus</location>
    </subcellularLocation>
</comment>
<dbReference type="Proteomes" id="UP000238350">
    <property type="component" value="Unassembled WGS sequence"/>
</dbReference>
<name>A0A2T0FKL9_9ASCO</name>
<evidence type="ECO:0000313" key="13">
    <source>
        <dbReference type="Proteomes" id="UP000238350"/>
    </source>
</evidence>
<comment type="caution">
    <text evidence="12">The sequence shown here is derived from an EMBL/GenBank/DDBJ whole genome shotgun (WGS) entry which is preliminary data.</text>
</comment>
<comment type="catalytic activity">
    <reaction evidence="11">
        <text>1,2-dihydroxy-5-(methylsulfanyl)pent-1-en-3-one + O2 = 3-(methylsulfanyl)propanoate + CO + formate + 2 H(+)</text>
        <dbReference type="Rhea" id="RHEA:14161"/>
        <dbReference type="ChEBI" id="CHEBI:15378"/>
        <dbReference type="ChEBI" id="CHEBI:15379"/>
        <dbReference type="ChEBI" id="CHEBI:15740"/>
        <dbReference type="ChEBI" id="CHEBI:17245"/>
        <dbReference type="ChEBI" id="CHEBI:49016"/>
        <dbReference type="ChEBI" id="CHEBI:49252"/>
        <dbReference type="EC" id="1.13.11.53"/>
    </reaction>
</comment>
<keyword evidence="8 11" id="KW-0408">Iron</keyword>
<comment type="pathway">
    <text evidence="11">Amino-acid biosynthesis; L-methionine biosynthesis via salvage pathway; L-methionine from S-methyl-5-thio-alpha-D-ribose 1-phosphate: step 5/6.</text>
</comment>
<protein>
    <recommendedName>
        <fullName evidence="11">Acireductone dioxygenase</fullName>
    </recommendedName>
    <alternativeName>
        <fullName evidence="11">Acireductone dioxygenase (Fe(2+)-requiring)</fullName>
        <shortName evidence="11">ARD'</shortName>
        <shortName evidence="11">Fe-ARD</shortName>
        <ecNumber evidence="11">1.13.11.54</ecNumber>
    </alternativeName>
    <alternativeName>
        <fullName evidence="11">Acireductone dioxygenase (Ni(2+)-requiring)</fullName>
        <shortName evidence="11">ARD</shortName>
        <shortName evidence="11">Ni-ARD</shortName>
        <ecNumber evidence="11">1.13.11.53</ecNumber>
    </alternativeName>
</protein>
<evidence type="ECO:0000256" key="11">
    <source>
        <dbReference type="HAMAP-Rule" id="MF_03154"/>
    </source>
</evidence>
<evidence type="ECO:0000256" key="3">
    <source>
        <dbReference type="ARBA" id="ARBA00022596"/>
    </source>
</evidence>
<dbReference type="Pfam" id="PF03079">
    <property type="entry name" value="ARD"/>
    <property type="match status" value="1"/>
</dbReference>
<evidence type="ECO:0000313" key="12">
    <source>
        <dbReference type="EMBL" id="PRT55517.1"/>
    </source>
</evidence>
<dbReference type="CDD" id="cd02232">
    <property type="entry name" value="cupin_ARD"/>
    <property type="match status" value="1"/>
</dbReference>
<feature type="binding site" evidence="11">
    <location>
        <position position="83"/>
    </location>
    <ligand>
        <name>Ni(2+)</name>
        <dbReference type="ChEBI" id="CHEBI:49786"/>
        <note>for nickel-dependent acireductone dioxygenase activity</note>
    </ligand>
</feature>
<feature type="binding site" evidence="11">
    <location>
        <position position="89"/>
    </location>
    <ligand>
        <name>Ni(2+)</name>
        <dbReference type="ChEBI" id="CHEBI:49786"/>
        <note>for nickel-dependent acireductone dioxygenase activity</note>
    </ligand>
</feature>
<keyword evidence="5 11" id="KW-0479">Metal-binding</keyword>
<organism evidence="12 13">
    <name type="scientific">Wickerhamiella sorbophila</name>
    <dbReference type="NCBI Taxonomy" id="45607"/>
    <lineage>
        <taxon>Eukaryota</taxon>
        <taxon>Fungi</taxon>
        <taxon>Dikarya</taxon>
        <taxon>Ascomycota</taxon>
        <taxon>Saccharomycotina</taxon>
        <taxon>Dipodascomycetes</taxon>
        <taxon>Dipodascales</taxon>
        <taxon>Trichomonascaceae</taxon>
        <taxon>Wickerhamiella</taxon>
    </lineage>
</organism>
<evidence type="ECO:0000256" key="7">
    <source>
        <dbReference type="ARBA" id="ARBA00023002"/>
    </source>
</evidence>
<comment type="function">
    <text evidence="11">Catalyzes 2 different reactions between oxygen and the acireductone 1,2-dihydroxy-3-keto-5-methylthiopentene (DHK-MTPene) depending upon the metal bound in the active site. Fe-containing acireductone dioxygenase (Fe-ARD) produces formate and 2-keto-4-methylthiobutyrate (KMTB), the alpha-ketoacid precursor of methionine in the methionine recycle pathway. Ni-containing acireductone dioxygenase (Ni-ARD) produces methylthiopropionate, carbon monoxide and formate, and does not lie on the methionine recycle pathway.</text>
</comment>
<dbReference type="UniPathway" id="UPA00904">
    <property type="reaction ID" value="UER00878"/>
</dbReference>
<keyword evidence="9 11" id="KW-0486">Methionine biosynthesis</keyword>
<gene>
    <name evidence="11" type="primary">ADI1</name>
    <name evidence="12" type="ORF">B9G98_03137</name>
</gene>
<dbReference type="EC" id="1.13.11.53" evidence="11"/>
<accession>A0A2T0FKL9</accession>
<keyword evidence="7 11" id="KW-0560">Oxidoreductase</keyword>
<comment type="similarity">
    <text evidence="11">Belongs to the acireductone dioxygenase (ARD) family.</text>
</comment>
<evidence type="ECO:0000256" key="8">
    <source>
        <dbReference type="ARBA" id="ARBA00023004"/>
    </source>
</evidence>
<dbReference type="GO" id="GO:0005506">
    <property type="term" value="F:iron ion binding"/>
    <property type="evidence" value="ECO:0007669"/>
    <property type="project" value="UniProtKB-UniRule"/>
</dbReference>
<sequence>MKAWLMDNEVSDQRLDHNSGVELDEKALGDIGVLYYHLDNLDDVNTLAKERHYRNRDEIEVSPKSMGSEEAYMAKLKIFFDEHLHEDEEIRYVLDGRGFFDVRDRADRWVRVAVEKNDLLILPAGIYHRFTTDSSDYIRALRLFQDEPKWVAFNRPADDKTSRTEYLRAIEA</sequence>
<feature type="binding site" evidence="11">
    <location>
        <position position="83"/>
    </location>
    <ligand>
        <name>Fe(2+)</name>
        <dbReference type="ChEBI" id="CHEBI:29033"/>
        <note>for iron-dependent acireductone dioxygenase activity</note>
    </ligand>
</feature>
<dbReference type="GO" id="GO:0019509">
    <property type="term" value="P:L-methionine salvage from methylthioadenosine"/>
    <property type="evidence" value="ECO:0007669"/>
    <property type="project" value="UniProtKB-UniRule"/>
</dbReference>
<feature type="binding site" evidence="11">
    <location>
        <position position="128"/>
    </location>
    <ligand>
        <name>Fe(2+)</name>
        <dbReference type="ChEBI" id="CHEBI:29033"/>
        <note>for iron-dependent acireductone dioxygenase activity</note>
    </ligand>
</feature>
<dbReference type="OrthoDB" id="1867259at2759"/>
<dbReference type="InterPro" id="IPR014710">
    <property type="entry name" value="RmlC-like_jellyroll"/>
</dbReference>
<keyword evidence="10 11" id="KW-0539">Nucleus</keyword>
<dbReference type="Gene3D" id="2.60.120.10">
    <property type="entry name" value="Jelly Rolls"/>
    <property type="match status" value="1"/>
</dbReference>
<dbReference type="EC" id="1.13.11.54" evidence="11"/>
<dbReference type="InterPro" id="IPR011051">
    <property type="entry name" value="RmlC_Cupin_sf"/>
</dbReference>
<keyword evidence="6 11" id="KW-0223">Dioxygenase</keyword>
<dbReference type="PANTHER" id="PTHR23418">
    <property type="entry name" value="ACIREDUCTONE DIOXYGENASE"/>
    <property type="match status" value="1"/>
</dbReference>
<dbReference type="AlphaFoldDB" id="A0A2T0FKL9"/>
<evidence type="ECO:0000256" key="9">
    <source>
        <dbReference type="ARBA" id="ARBA00023167"/>
    </source>
</evidence>
<dbReference type="GO" id="GO:0010308">
    <property type="term" value="F:acireductone dioxygenase (Ni2+-requiring) activity"/>
    <property type="evidence" value="ECO:0007669"/>
    <property type="project" value="UniProtKB-UniRule"/>
</dbReference>
<dbReference type="GO" id="GO:0010309">
    <property type="term" value="F:acireductone dioxygenase [iron(II)-requiring] activity"/>
    <property type="evidence" value="ECO:0007669"/>
    <property type="project" value="UniProtKB-UniRule"/>
</dbReference>